<sequence length="2361" mass="252831">MKKLVSLLITTAIVAGQVNYAFSANNIEVSAGAGANVRYEEVGAKRTPVVNVAAPNEKGISHNKYDKFNVDENNLILNNSKNSIKPELFKGQGGAGEDVEIEGNVNLTQQEAEVIINEVISGNAGSTIFGAIEIAGKKADIIIANPWGIAVNGSNFINTGQIKLITGSSEENSDGLFFNLGKAGRIEIGEEGLEHEDAVKLVSRYTKISGALKAKEIEIKAGYGKYDNESEEIIREEAQDNAENKYAVEASGFGSMYGNKIKIVATEEGFGVKTSANSNLISSVEDIEIKADGKVEIKGKVNSEEKIKIEAKEVKNEGGEIYAKEQVEIRADKAENVLAAGYIGSEGEVKIGVKELNNVSGVIEGSEVNIKADKINNGIYGVEGLINKINDEGWKSGEIKGGNINIEGLTQEKAKEVNNIGSEIKAENKLTIKAEEIKNEAIKTAGLDKIEGIGTMYVNKTLEQWKRHVIQYEYWQEYAGKSAGKDKGSYIGANEVEIEAGNIVNESATIEGKNKLSITGNNLINGARKFEYLLKSRWSSYNQWAANGFFGDEYMKDGTVTGDIWSKYIYTSDVLGKIVGGEIEINLQGDLEQELFSGAIVRTAGEDGKLIMSGIEAENNLTITANNINNSARLSAGGKTAIEAINNITNNDGEISGLKEVEIKAGNNFEGAATKQETGGRYNGGKWAFFGIPSYIIEYGKTHINEGGQIYSGGNLSIYSGGKINAKYLSIYGAGEVRLESEGDIKLEGIEKRDKYYIKYHYEFGEDVTRPLLGVLRSGGDMYIQGEKANMELKGYMIGVGGNLYWHLPNGSLDILSMMGRSEYEVIEKQNKGWGRREEHREHEYKEWNVGSVVSVAGNVEILTGNNINILSSTLESLNGIMELTAGMDINILAGANYESAERIKIENGTFGLSYEKEETRNEKTTAAASQISGAKGVKIKAGNEVNIIGSDIEGGAESRIEAKTNINILSFEESEKSYYHHEKESFNALGALAGTMFGGLVGGIVAGNAFKNKDSEEKNVETTKERGSSINIAGELLIKSETKDITITGSEIAAKEIDVVAQQGAINILTALETQSAYNKKESGNKLTGTETDIKAKETGSNKSTSILSGKNIRLISAKAITSISGKYEAGEDVDLISGYVINSQGELERAKDEKGNNVEGKINLLAAQDYENSYSYHKKSGGLLDMINPANIKIDISGRGIEASTSYEESVDESTSKIGVAQVNEISAAGKVNIESTKDVISVGSQIKANGDINVTADGKIILASAQNSQSSESRHDETTVTVGVKIGNAYVDAGYAAAAVVEAEQAVEKASSELKRIQELHEQGKASQDAVDDATANVAMASLNLANATVGLAASIAGAASAASSSFGTGMYASAFANYDTMSQTSKSESILGVQGNIFSNGNINFKSANDMIQEGTNAYATNGTLSYNVGNNLIIQASKDTYAQEDKSAHASAGVSVGNNSVQVSAGGGESSSKIKATTYNNSESVANNIEINVGNNATLSGANVTAKNNLDVTVGNNLTVESLQDTYYSKGNSWDANISVGIGTKGMGNFLGGEKSNAGNNSVGAGFNTGNDYTDSAWVTEQTTLTGGNKVNINVGNKTTVTGAVINSESNNLTLTTKALEHNDIEDRNITESKGFGLSTSIGTSQSDKGKTNVAPNGSTTLTLKNTGEEKEQKTKATIGNGTIIISGVEQTENDLQGLNRNTETTQETTKDQITGALDASATIDNRALLGFIKTEVKDKDGKVIGYTTGYQSIANDFKYLPGNAVKATAGALSTAASPLTAIYASITASKNNSENGENPTYDKTDIISVWKANQSANATGILRGGSEEAGTIVEKIKAGKATPEEIQALAKMTADGKSNLMYSEKGELIDSAGKVVLGFNDIKEHQGYVNLGNGAATNALTFALTDAEERAHNYTGNESIAKGAAKSELTYYNAVSWLTGAKTITENNSGAGGYGTLTQLNWNNTYNTSNNTLLLNNTVLANSVSDGNKANALFVNSANKIVHVGDMSDFNAYRVSDDVTEIDKNMEEDYKDEQISYASIFLDKNQIDKMTDKERIDVENKFMNEEVHSDIGLLSLFNNRETVTETLIDLIYKGWESKYATTEQFKSIIGNGEYETSLLRTSIPNIYDTLIDIGVRNPTNVLLNVSNFSIDSGFAPVAGELRIVDNAGWGLYGASRIRDAGVGQHEGLDIYSFPGNYVLSPVDGVITKIGQPYDKDKDGKDVNGNLRLIEIKTVTGTEKLLYVMPADWIYLDAGKKIGSTSLLKTGVQINKGDFVGTSQNIQTESPVKHAETPVHVHYTIIENGTIQNPQNVLYPSLNVNIIGKPQYKQYIDTNDKDYFFPVADPSLGNSIIFDY</sequence>
<feature type="domain" description="Filamentous haemagglutinin FhaB/tRNA nuclease CdiA-like TPS" evidence="3">
    <location>
        <begin position="44"/>
        <end position="174"/>
    </location>
</feature>
<dbReference type="OrthoDB" id="9815245at2"/>
<dbReference type="STRING" id="1408281.Epro_0855"/>
<dbReference type="SUPFAM" id="SSF56954">
    <property type="entry name" value="Outer membrane efflux proteins (OEP)"/>
    <property type="match status" value="1"/>
</dbReference>
<organism evidence="4 5">
    <name type="scientific">Endomicrobium proavitum</name>
    <dbReference type="NCBI Taxonomy" id="1408281"/>
    <lineage>
        <taxon>Bacteria</taxon>
        <taxon>Pseudomonadati</taxon>
        <taxon>Elusimicrobiota</taxon>
        <taxon>Endomicrobiia</taxon>
        <taxon>Endomicrobiales</taxon>
        <taxon>Endomicrobiaceae</taxon>
        <taxon>Endomicrobium</taxon>
    </lineage>
</organism>
<feature type="signal peptide" evidence="2">
    <location>
        <begin position="1"/>
        <end position="23"/>
    </location>
</feature>
<feature type="chain" id="PRO_5005185993" description="Filamentous haemagglutinin FhaB/tRNA nuclease CdiA-like TPS domain-containing protein" evidence="2">
    <location>
        <begin position="24"/>
        <end position="2361"/>
    </location>
</feature>
<feature type="compositionally biased region" description="Polar residues" evidence="1">
    <location>
        <begin position="1643"/>
        <end position="1652"/>
    </location>
</feature>
<dbReference type="Pfam" id="PF05860">
    <property type="entry name" value="TPS"/>
    <property type="match status" value="1"/>
</dbReference>
<dbReference type="InterPro" id="IPR008638">
    <property type="entry name" value="FhaB/CdiA-like_TPS"/>
</dbReference>
<dbReference type="EMBL" id="CP009498">
    <property type="protein sequence ID" value="AKL98234.1"/>
    <property type="molecule type" value="Genomic_DNA"/>
</dbReference>
<name>A0A0G3WL56_9BACT</name>
<gene>
    <name evidence="4" type="ORF">Epro_0855</name>
</gene>
<dbReference type="InterPro" id="IPR011055">
    <property type="entry name" value="Dup_hybrid_motif"/>
</dbReference>
<dbReference type="PATRIC" id="fig|1408281.3.peg.874"/>
<feature type="region of interest" description="Disordered" evidence="1">
    <location>
        <begin position="1641"/>
        <end position="1668"/>
    </location>
</feature>
<reference evidence="4 5" key="1">
    <citation type="submission" date="2014-09" db="EMBL/GenBank/DDBJ databases">
        <title>Complete genome sequence of Endomicrobium proavitum.</title>
        <authorList>
            <person name="Zheng H."/>
        </authorList>
    </citation>
    <scope>NUCLEOTIDE SEQUENCE [LARGE SCALE GENOMIC DNA]</scope>
    <source>
        <strain evidence="4 5">Rsa215</strain>
    </source>
</reference>
<dbReference type="SMART" id="SM00912">
    <property type="entry name" value="Haemagg_act"/>
    <property type="match status" value="1"/>
</dbReference>
<dbReference type="GO" id="GO:0003824">
    <property type="term" value="F:catalytic activity"/>
    <property type="evidence" value="ECO:0007669"/>
    <property type="project" value="UniProtKB-ARBA"/>
</dbReference>
<evidence type="ECO:0000259" key="3">
    <source>
        <dbReference type="SMART" id="SM00912"/>
    </source>
</evidence>
<dbReference type="Proteomes" id="UP000035337">
    <property type="component" value="Chromosome"/>
</dbReference>
<keyword evidence="5" id="KW-1185">Reference proteome</keyword>
<dbReference type="KEGG" id="epo:Epro_0855"/>
<evidence type="ECO:0000313" key="5">
    <source>
        <dbReference type="Proteomes" id="UP000035337"/>
    </source>
</evidence>
<dbReference type="Gene3D" id="2.70.70.10">
    <property type="entry name" value="Glucose Permease (Domain IIA)"/>
    <property type="match status" value="1"/>
</dbReference>
<dbReference type="Pfam" id="PF13332">
    <property type="entry name" value="Fil_haemagg_2"/>
    <property type="match status" value="3"/>
</dbReference>
<protein>
    <recommendedName>
        <fullName evidence="3">Filamentous haemagglutinin FhaB/tRNA nuclease CdiA-like TPS domain-containing protein</fullName>
    </recommendedName>
</protein>
<evidence type="ECO:0000256" key="1">
    <source>
        <dbReference type="SAM" id="MobiDB-lite"/>
    </source>
</evidence>
<dbReference type="Gene3D" id="1.20.1600.10">
    <property type="entry name" value="Outer membrane efflux proteins (OEP)"/>
    <property type="match status" value="1"/>
</dbReference>
<accession>A0A0G3WL56</accession>
<evidence type="ECO:0000256" key="2">
    <source>
        <dbReference type="SAM" id="SignalP"/>
    </source>
</evidence>
<feature type="compositionally biased region" description="Polar residues" evidence="1">
    <location>
        <begin position="1659"/>
        <end position="1668"/>
    </location>
</feature>
<dbReference type="Gene3D" id="2.160.20.10">
    <property type="entry name" value="Single-stranded right-handed beta-helix, Pectin lyase-like"/>
    <property type="match status" value="1"/>
</dbReference>
<dbReference type="InterPro" id="IPR012334">
    <property type="entry name" value="Pectin_lyas_fold"/>
</dbReference>
<dbReference type="RefSeq" id="WP_052570788.1">
    <property type="nucleotide sequence ID" value="NZ_CP009498.1"/>
</dbReference>
<dbReference type="InterPro" id="IPR025157">
    <property type="entry name" value="Hemagglutinin_rpt"/>
</dbReference>
<proteinExistence type="predicted"/>
<keyword evidence="2" id="KW-0732">Signal</keyword>
<dbReference type="NCBIfam" id="TIGR01901">
    <property type="entry name" value="adhes_NPXG"/>
    <property type="match status" value="1"/>
</dbReference>
<dbReference type="GO" id="GO:0015562">
    <property type="term" value="F:efflux transmembrane transporter activity"/>
    <property type="evidence" value="ECO:0007669"/>
    <property type="project" value="InterPro"/>
</dbReference>
<evidence type="ECO:0000313" key="4">
    <source>
        <dbReference type="EMBL" id="AKL98234.1"/>
    </source>
</evidence>
<dbReference type="SUPFAM" id="SSF51126">
    <property type="entry name" value="Pectin lyase-like"/>
    <property type="match status" value="1"/>
</dbReference>
<dbReference type="InterPro" id="IPR011050">
    <property type="entry name" value="Pectin_lyase_fold/virulence"/>
</dbReference>